<keyword evidence="2" id="KW-1185">Reference proteome</keyword>
<evidence type="ECO:0000313" key="1">
    <source>
        <dbReference type="EMBL" id="MEQ2180600.1"/>
    </source>
</evidence>
<gene>
    <name evidence="1" type="ORF">GOODEAATRI_002832</name>
</gene>
<organism evidence="1 2">
    <name type="scientific">Goodea atripinnis</name>
    <dbReference type="NCBI Taxonomy" id="208336"/>
    <lineage>
        <taxon>Eukaryota</taxon>
        <taxon>Metazoa</taxon>
        <taxon>Chordata</taxon>
        <taxon>Craniata</taxon>
        <taxon>Vertebrata</taxon>
        <taxon>Euteleostomi</taxon>
        <taxon>Actinopterygii</taxon>
        <taxon>Neopterygii</taxon>
        <taxon>Teleostei</taxon>
        <taxon>Neoteleostei</taxon>
        <taxon>Acanthomorphata</taxon>
        <taxon>Ovalentaria</taxon>
        <taxon>Atherinomorphae</taxon>
        <taxon>Cyprinodontiformes</taxon>
        <taxon>Goodeidae</taxon>
        <taxon>Goodea</taxon>
    </lineage>
</organism>
<proteinExistence type="predicted"/>
<name>A0ABV0PAX9_9TELE</name>
<protein>
    <submittedName>
        <fullName evidence="1">Uncharacterized protein</fullName>
    </submittedName>
</protein>
<comment type="caution">
    <text evidence="1">The sequence shown here is derived from an EMBL/GenBank/DDBJ whole genome shotgun (WGS) entry which is preliminary data.</text>
</comment>
<dbReference type="Proteomes" id="UP001476798">
    <property type="component" value="Unassembled WGS sequence"/>
</dbReference>
<reference evidence="1 2" key="1">
    <citation type="submission" date="2021-06" db="EMBL/GenBank/DDBJ databases">
        <authorList>
            <person name="Palmer J.M."/>
        </authorList>
    </citation>
    <scope>NUCLEOTIDE SEQUENCE [LARGE SCALE GENOMIC DNA]</scope>
    <source>
        <strain evidence="1 2">GA_2019</strain>
        <tissue evidence="1">Muscle</tissue>
    </source>
</reference>
<sequence>MVADGGFCDVELVRSFCSKASVNHDTSISPPYFTVGLRFFSWTAVLVFCKTCPLFWCPFNSVLNLCVQRTYFQSEVLVLVSVLSPKLQSDLHVLLKEPMFAFSTLQSAFRVNLFGRPNLDILAVLYL</sequence>
<dbReference type="EMBL" id="JAHRIO010070070">
    <property type="protein sequence ID" value="MEQ2180600.1"/>
    <property type="molecule type" value="Genomic_DNA"/>
</dbReference>
<evidence type="ECO:0000313" key="2">
    <source>
        <dbReference type="Proteomes" id="UP001476798"/>
    </source>
</evidence>
<accession>A0ABV0PAX9</accession>